<evidence type="ECO:0000256" key="2">
    <source>
        <dbReference type="ARBA" id="ARBA00022603"/>
    </source>
</evidence>
<name>D3Q8H0_STANL</name>
<feature type="domain" description="Methyltransferase type 11" evidence="4">
    <location>
        <begin position="58"/>
        <end position="145"/>
    </location>
</feature>
<dbReference type="RefSeq" id="WP_013018115.1">
    <property type="nucleotide sequence ID" value="NC_013947.1"/>
</dbReference>
<proteinExistence type="inferred from homology"/>
<dbReference type="PANTHER" id="PTHR44942">
    <property type="entry name" value="METHYLTRANSF_11 DOMAIN-CONTAINING PROTEIN"/>
    <property type="match status" value="1"/>
</dbReference>
<protein>
    <submittedName>
        <fullName evidence="5">Methyltransferase type 11</fullName>
    </submittedName>
</protein>
<keyword evidence="3 5" id="KW-0808">Transferase</keyword>
<dbReference type="eggNOG" id="COG0500">
    <property type="taxonomic scope" value="Bacteria"/>
</dbReference>
<dbReference type="Proteomes" id="UP000000844">
    <property type="component" value="Chromosome"/>
</dbReference>
<dbReference type="AlphaFoldDB" id="D3Q8H0"/>
<dbReference type="InterPro" id="IPR013216">
    <property type="entry name" value="Methyltransf_11"/>
</dbReference>
<accession>D3Q8H0</accession>
<evidence type="ECO:0000256" key="3">
    <source>
        <dbReference type="ARBA" id="ARBA00022679"/>
    </source>
</evidence>
<dbReference type="Pfam" id="PF08241">
    <property type="entry name" value="Methyltransf_11"/>
    <property type="match status" value="1"/>
</dbReference>
<dbReference type="PANTHER" id="PTHR44942:SF4">
    <property type="entry name" value="METHYLTRANSFERASE TYPE 11 DOMAIN-CONTAINING PROTEIN"/>
    <property type="match status" value="1"/>
</dbReference>
<dbReference type="SUPFAM" id="SSF53335">
    <property type="entry name" value="S-adenosyl-L-methionine-dependent methyltransferases"/>
    <property type="match status" value="1"/>
</dbReference>
<keyword evidence="2 5" id="KW-0489">Methyltransferase</keyword>
<evidence type="ECO:0000313" key="5">
    <source>
        <dbReference type="EMBL" id="ADD42544.1"/>
    </source>
</evidence>
<organism evidence="5 6">
    <name type="scientific">Stackebrandtia nassauensis (strain DSM 44728 / CIP 108903 / NRRL B-16338 / NBRC 102104 / LLR-40K-21)</name>
    <dbReference type="NCBI Taxonomy" id="446470"/>
    <lineage>
        <taxon>Bacteria</taxon>
        <taxon>Bacillati</taxon>
        <taxon>Actinomycetota</taxon>
        <taxon>Actinomycetes</taxon>
        <taxon>Glycomycetales</taxon>
        <taxon>Glycomycetaceae</taxon>
        <taxon>Stackebrandtia</taxon>
    </lineage>
</organism>
<reference evidence="5 6" key="1">
    <citation type="journal article" date="2009" name="Stand. Genomic Sci.">
        <title>Complete genome sequence of Stackebrandtia nassauensis type strain (LLR-40K-21).</title>
        <authorList>
            <person name="Munk C."/>
            <person name="Lapidus A."/>
            <person name="Copeland A."/>
            <person name="Jando M."/>
            <person name="Mayilraj S."/>
            <person name="Glavina Del Rio T."/>
            <person name="Nolan M."/>
            <person name="Chen F."/>
            <person name="Lucas S."/>
            <person name="Tice H."/>
            <person name="Cheng J.F."/>
            <person name="Han C."/>
            <person name="Detter J.C."/>
            <person name="Bruce D."/>
            <person name="Goodwin L."/>
            <person name="Chain P."/>
            <person name="Pitluck S."/>
            <person name="Goker M."/>
            <person name="Ovchinikova G."/>
            <person name="Pati A."/>
            <person name="Ivanova N."/>
            <person name="Mavromatis K."/>
            <person name="Chen A."/>
            <person name="Palaniappan K."/>
            <person name="Land M."/>
            <person name="Hauser L."/>
            <person name="Chang Y.J."/>
            <person name="Jeffries C.D."/>
            <person name="Bristow J."/>
            <person name="Eisen J.A."/>
            <person name="Markowitz V."/>
            <person name="Hugenholtz P."/>
            <person name="Kyrpides N.C."/>
            <person name="Klenk H.P."/>
        </authorList>
    </citation>
    <scope>NUCLEOTIDE SEQUENCE [LARGE SCALE GENOMIC DNA]</scope>
    <source>
        <strain evidence="6">DSM 44728 / CIP 108903 / NRRL B-16338 / NBRC 102104 / LLR-40K-21</strain>
    </source>
</reference>
<dbReference type="InterPro" id="IPR051052">
    <property type="entry name" value="Diverse_substrate_MTase"/>
</dbReference>
<evidence type="ECO:0000259" key="4">
    <source>
        <dbReference type="Pfam" id="PF08241"/>
    </source>
</evidence>
<dbReference type="HOGENOM" id="CLU_049344_7_1_11"/>
<dbReference type="Gene3D" id="3.40.50.150">
    <property type="entry name" value="Vaccinia Virus protein VP39"/>
    <property type="match status" value="1"/>
</dbReference>
<dbReference type="GO" id="GO:0008757">
    <property type="term" value="F:S-adenosylmethionine-dependent methyltransferase activity"/>
    <property type="evidence" value="ECO:0007669"/>
    <property type="project" value="InterPro"/>
</dbReference>
<comment type="similarity">
    <text evidence="1">Belongs to the methyltransferase superfamily.</text>
</comment>
<evidence type="ECO:0000256" key="1">
    <source>
        <dbReference type="ARBA" id="ARBA00008361"/>
    </source>
</evidence>
<dbReference type="KEGG" id="sna:Snas_2869"/>
<sequence length="275" mass="29572">MTTISSGTVPPTPSEPHRHRAMAESFGVDAERYDRTRPHYPDAMVTALVATAPGPDALDVGCGTGIEARQLQAAGWRVLGLDPDERMAAFARGTGVDVEVATFEDWDPRGRDFDAVIAATAWHWVDPVAGAAKAARILRPDGLLALIWNVGQPPSVVGRAFATACERMVPDLPGTLNAERPAVELYQAMFDKAADGIRATPDLSKPRQERWDWQQDYTREQWLDVLPTQGLLTRLAPEPLAEVLAEVGAAIDSLGGGFTMDYATVAVTATRTAAG</sequence>
<dbReference type="STRING" id="446470.Snas_2869"/>
<dbReference type="InterPro" id="IPR029063">
    <property type="entry name" value="SAM-dependent_MTases_sf"/>
</dbReference>
<keyword evidence="6" id="KW-1185">Reference proteome</keyword>
<evidence type="ECO:0000313" key="6">
    <source>
        <dbReference type="Proteomes" id="UP000000844"/>
    </source>
</evidence>
<dbReference type="GO" id="GO:0032259">
    <property type="term" value="P:methylation"/>
    <property type="evidence" value="ECO:0007669"/>
    <property type="project" value="UniProtKB-KW"/>
</dbReference>
<dbReference type="CDD" id="cd02440">
    <property type="entry name" value="AdoMet_MTases"/>
    <property type="match status" value="1"/>
</dbReference>
<dbReference type="EMBL" id="CP001778">
    <property type="protein sequence ID" value="ADD42544.1"/>
    <property type="molecule type" value="Genomic_DNA"/>
</dbReference>
<gene>
    <name evidence="5" type="ordered locus">Snas_2869</name>
</gene>